<evidence type="ECO:0000256" key="8">
    <source>
        <dbReference type="ARBA" id="ARBA00022989"/>
    </source>
</evidence>
<dbReference type="PIRSF" id="PIRSF015665">
    <property type="entry name" value="CHOPT"/>
    <property type="match status" value="1"/>
</dbReference>
<evidence type="ECO:0000256" key="2">
    <source>
        <dbReference type="ARBA" id="ARBA00004127"/>
    </source>
</evidence>
<keyword evidence="18" id="KW-1185">Reference proteome</keyword>
<feature type="transmembrane region" description="Helical" evidence="16">
    <location>
        <begin position="345"/>
        <end position="365"/>
    </location>
</feature>
<name>A0AAN7WI80_9SACH</name>
<keyword evidence="6 15" id="KW-0808">Transferase</keyword>
<dbReference type="InterPro" id="IPR000462">
    <property type="entry name" value="CDP-OH_P_trans"/>
</dbReference>
<dbReference type="InterPro" id="IPR048254">
    <property type="entry name" value="CDP_ALCOHOL_P_TRANSF_CS"/>
</dbReference>
<dbReference type="PANTHER" id="PTHR10414:SF37">
    <property type="entry name" value="BB IN A BOXCAR, ISOFORM C"/>
    <property type="match status" value="1"/>
</dbReference>
<dbReference type="EC" id="2.7.8.2" evidence="13"/>
<feature type="transmembrane region" description="Helical" evidence="16">
    <location>
        <begin position="264"/>
        <end position="281"/>
    </location>
</feature>
<organism evidence="17 18">
    <name type="scientific">Arxiozyma heterogenica</name>
    <dbReference type="NCBI Taxonomy" id="278026"/>
    <lineage>
        <taxon>Eukaryota</taxon>
        <taxon>Fungi</taxon>
        <taxon>Dikarya</taxon>
        <taxon>Ascomycota</taxon>
        <taxon>Saccharomycotina</taxon>
        <taxon>Saccharomycetes</taxon>
        <taxon>Saccharomycetales</taxon>
        <taxon>Saccharomycetaceae</taxon>
        <taxon>Arxiozyma</taxon>
    </lineage>
</organism>
<dbReference type="GO" id="GO:0004142">
    <property type="term" value="F:diacylglycerol cholinephosphotransferase activity"/>
    <property type="evidence" value="ECO:0007669"/>
    <property type="project" value="UniProtKB-EC"/>
</dbReference>
<evidence type="ECO:0000256" key="11">
    <source>
        <dbReference type="ARBA" id="ARBA00023264"/>
    </source>
</evidence>
<evidence type="ECO:0000256" key="3">
    <source>
        <dbReference type="ARBA" id="ARBA00005189"/>
    </source>
</evidence>
<evidence type="ECO:0000256" key="16">
    <source>
        <dbReference type="SAM" id="Phobius"/>
    </source>
</evidence>
<dbReference type="Pfam" id="PF01066">
    <property type="entry name" value="CDP-OH_P_transf"/>
    <property type="match status" value="1"/>
</dbReference>
<comment type="pathway">
    <text evidence="12">Phospholipid metabolism; phosphatidylcholine biosynthesis; phosphatidylcholine from phosphocholine: step 2/2.</text>
</comment>
<evidence type="ECO:0000256" key="4">
    <source>
        <dbReference type="ARBA" id="ARBA00010441"/>
    </source>
</evidence>
<feature type="transmembrane region" description="Helical" evidence="16">
    <location>
        <begin position="50"/>
        <end position="69"/>
    </location>
</feature>
<evidence type="ECO:0000256" key="14">
    <source>
        <dbReference type="ARBA" id="ARBA00051857"/>
    </source>
</evidence>
<keyword evidence="10" id="KW-0443">Lipid metabolism</keyword>
<comment type="caution">
    <text evidence="17">The sequence shown here is derived from an EMBL/GenBank/DDBJ whole genome shotgun (WGS) entry which is preliminary data.</text>
</comment>
<evidence type="ECO:0000256" key="15">
    <source>
        <dbReference type="RuleBase" id="RU003750"/>
    </source>
</evidence>
<dbReference type="InterPro" id="IPR043130">
    <property type="entry name" value="CDP-OH_PTrfase_TM_dom"/>
</dbReference>
<comment type="pathway">
    <text evidence="3">Lipid metabolism.</text>
</comment>
<dbReference type="EMBL" id="JAWIZZ010000038">
    <property type="protein sequence ID" value="KAK5780953.1"/>
    <property type="molecule type" value="Genomic_DNA"/>
</dbReference>
<dbReference type="GO" id="GO:0012505">
    <property type="term" value="C:endomembrane system"/>
    <property type="evidence" value="ECO:0007669"/>
    <property type="project" value="UniProtKB-SubCell"/>
</dbReference>
<comment type="subcellular location">
    <subcellularLocation>
        <location evidence="2">Endomembrane system</location>
        <topology evidence="2">Multi-pass membrane protein</topology>
    </subcellularLocation>
</comment>
<protein>
    <recommendedName>
        <fullName evidence="13">diacylglycerol cholinephosphotransferase</fullName>
        <ecNumber evidence="13">2.7.8.2</ecNumber>
    </recommendedName>
</protein>
<evidence type="ECO:0000256" key="13">
    <source>
        <dbReference type="ARBA" id="ARBA00038987"/>
    </source>
</evidence>
<evidence type="ECO:0000256" key="10">
    <source>
        <dbReference type="ARBA" id="ARBA00023209"/>
    </source>
</evidence>
<keyword evidence="11" id="KW-1208">Phospholipid metabolism</keyword>
<keyword evidence="7 16" id="KW-0812">Transmembrane</keyword>
<comment type="cofactor">
    <cofactor evidence="1">
        <name>Mg(2+)</name>
        <dbReference type="ChEBI" id="CHEBI:18420"/>
    </cofactor>
</comment>
<comment type="catalytic activity">
    <reaction evidence="14">
        <text>CDP-N,N-dimethylethanolamine + a 1,2-diacyl-sn-glycerol = a 1,2-diacyl-sn-glycero-3-phospho-N,N-dimethylethanolamine + CMP + H(+)</text>
        <dbReference type="Rhea" id="RHEA:33775"/>
        <dbReference type="ChEBI" id="CHEBI:15378"/>
        <dbReference type="ChEBI" id="CHEBI:17815"/>
        <dbReference type="ChEBI" id="CHEBI:60377"/>
        <dbReference type="ChEBI" id="CHEBI:64572"/>
        <dbReference type="ChEBI" id="CHEBI:65117"/>
    </reaction>
    <physiologicalReaction direction="left-to-right" evidence="14">
        <dbReference type="Rhea" id="RHEA:33776"/>
    </physiologicalReaction>
</comment>
<evidence type="ECO:0000256" key="6">
    <source>
        <dbReference type="ARBA" id="ARBA00022679"/>
    </source>
</evidence>
<dbReference type="PROSITE" id="PS00379">
    <property type="entry name" value="CDP_ALCOHOL_P_TRANSF"/>
    <property type="match status" value="1"/>
</dbReference>
<dbReference type="PANTHER" id="PTHR10414">
    <property type="entry name" value="ETHANOLAMINEPHOSPHOTRANSFERASE"/>
    <property type="match status" value="1"/>
</dbReference>
<evidence type="ECO:0000256" key="7">
    <source>
        <dbReference type="ARBA" id="ARBA00022692"/>
    </source>
</evidence>
<feature type="transmembrane region" description="Helical" evidence="16">
    <location>
        <begin position="169"/>
        <end position="193"/>
    </location>
</feature>
<dbReference type="AlphaFoldDB" id="A0AAN7WI80"/>
<dbReference type="Gene3D" id="1.20.120.1760">
    <property type="match status" value="1"/>
</dbReference>
<evidence type="ECO:0000313" key="18">
    <source>
        <dbReference type="Proteomes" id="UP001306508"/>
    </source>
</evidence>
<evidence type="ECO:0000256" key="12">
    <source>
        <dbReference type="ARBA" id="ARBA00037890"/>
    </source>
</evidence>
<evidence type="ECO:0000256" key="1">
    <source>
        <dbReference type="ARBA" id="ARBA00001946"/>
    </source>
</evidence>
<feature type="transmembrane region" description="Helical" evidence="16">
    <location>
        <begin position="213"/>
        <end position="235"/>
    </location>
</feature>
<dbReference type="InterPro" id="IPR014472">
    <property type="entry name" value="CHOPT"/>
</dbReference>
<evidence type="ECO:0000256" key="9">
    <source>
        <dbReference type="ARBA" id="ARBA00023136"/>
    </source>
</evidence>
<keyword evidence="8 16" id="KW-1133">Transmembrane helix</keyword>
<dbReference type="FunFam" id="1.20.120.1760:FF:000012">
    <property type="entry name" value="sn-1,2-diacylglycerol cholinephosphotransferase"/>
    <property type="match status" value="1"/>
</dbReference>
<comment type="similarity">
    <text evidence="4 15">Belongs to the CDP-alcohol phosphatidyltransferase class-I family.</text>
</comment>
<keyword evidence="9 16" id="KW-0472">Membrane</keyword>
<evidence type="ECO:0000313" key="17">
    <source>
        <dbReference type="EMBL" id="KAK5780953.1"/>
    </source>
</evidence>
<keyword evidence="5" id="KW-0444">Lipid biosynthesis</keyword>
<dbReference type="GO" id="GO:0016020">
    <property type="term" value="C:membrane"/>
    <property type="evidence" value="ECO:0007669"/>
    <property type="project" value="InterPro"/>
</dbReference>
<reference evidence="18" key="1">
    <citation type="submission" date="2023-07" db="EMBL/GenBank/DDBJ databases">
        <title>A draft genome of Kazachstania heterogenica Y-27499.</title>
        <authorList>
            <person name="Donic C."/>
            <person name="Kralova J.S."/>
            <person name="Fidel L."/>
            <person name="Ben-Dor S."/>
            <person name="Jung S."/>
        </authorList>
    </citation>
    <scope>NUCLEOTIDE SEQUENCE [LARGE SCALE GENOMIC DNA]</scope>
    <source>
        <strain evidence="18">Y27499</strain>
    </source>
</reference>
<dbReference type="Proteomes" id="UP001306508">
    <property type="component" value="Unassembled WGS sequence"/>
</dbReference>
<accession>A0AAN7WI80</accession>
<feature type="transmembrane region" description="Helical" evidence="16">
    <location>
        <begin position="287"/>
        <end position="306"/>
    </location>
</feature>
<proteinExistence type="inferred from homology"/>
<keyword evidence="10" id="KW-0594">Phospholipid biosynthesis</keyword>
<gene>
    <name evidence="17" type="ORF">RI543_001340</name>
</gene>
<sequence length="390" mass="44754">MGYFLPDGAIENLKQYRYQSEDRSIISRHLLKPFWLWFEQIFPSTMAPNLITLSGLGFVIFNVILVMIYDPFLNQESPRWVYFAHAFGIFMYQTFDGCDGIHARRINQSGPLGELFDHSIDSINTTLCLFIFSSMISSGYSYLTLYSQFALLCNFYLSTWEEYHTHILFLSEFSGPVEGILGICFAFILTATMGPDLLWHTNIFNITLWNGMIIGFDTSHLFLVLSSIGLLFNIYTARSNVIKYYSGEKILLNERANIKQAMQGLLPFFIYYLTIVIIVYIEPEFLSFAFMSSIGLTIAFVVGRIIVHHLTKQDFPMFNISTMIPLAQLSLYLIVVNVFDGPSKQTAHALSWLGFGLSLGIHGFFMNEIIHKFTSYLDIYALTIKHHKKI</sequence>
<evidence type="ECO:0000256" key="5">
    <source>
        <dbReference type="ARBA" id="ARBA00022516"/>
    </source>
</evidence>
<feature type="transmembrane region" description="Helical" evidence="16">
    <location>
        <begin position="318"/>
        <end position="339"/>
    </location>
</feature>